<organism evidence="1 2">
    <name type="scientific">Caerostris darwini</name>
    <dbReference type="NCBI Taxonomy" id="1538125"/>
    <lineage>
        <taxon>Eukaryota</taxon>
        <taxon>Metazoa</taxon>
        <taxon>Ecdysozoa</taxon>
        <taxon>Arthropoda</taxon>
        <taxon>Chelicerata</taxon>
        <taxon>Arachnida</taxon>
        <taxon>Araneae</taxon>
        <taxon>Araneomorphae</taxon>
        <taxon>Entelegynae</taxon>
        <taxon>Araneoidea</taxon>
        <taxon>Araneidae</taxon>
        <taxon>Caerostris</taxon>
    </lineage>
</organism>
<sequence length="146" mass="17095">MSSSEIKYGICTTVSLYRKFVAWWTILDGTSRVLDSNFQSIVYYLEAHCRSRANFRHLKKRVTYPLNAFIKSTKLVKENLTALTKEVSNLIELSSSNNPVCKENLLDVYDIICELQGDLKENFMKCKKHFKDYCILRQMILDCFEE</sequence>
<dbReference type="Proteomes" id="UP001054837">
    <property type="component" value="Unassembled WGS sequence"/>
</dbReference>
<accession>A0AAV4MB83</accession>
<reference evidence="1 2" key="1">
    <citation type="submission" date="2021-06" db="EMBL/GenBank/DDBJ databases">
        <title>Caerostris darwini draft genome.</title>
        <authorList>
            <person name="Kono N."/>
            <person name="Arakawa K."/>
        </authorList>
    </citation>
    <scope>NUCLEOTIDE SEQUENCE [LARGE SCALE GENOMIC DNA]</scope>
</reference>
<proteinExistence type="predicted"/>
<evidence type="ECO:0000313" key="2">
    <source>
        <dbReference type="Proteomes" id="UP001054837"/>
    </source>
</evidence>
<keyword evidence="2" id="KW-1185">Reference proteome</keyword>
<dbReference type="EMBL" id="BPLQ01000287">
    <property type="protein sequence ID" value="GIX69608.1"/>
    <property type="molecule type" value="Genomic_DNA"/>
</dbReference>
<evidence type="ECO:0000313" key="1">
    <source>
        <dbReference type="EMBL" id="GIX69608.1"/>
    </source>
</evidence>
<dbReference type="AlphaFoldDB" id="A0AAV4MB83"/>
<protein>
    <submittedName>
        <fullName evidence="1">Uncharacterized protein</fullName>
    </submittedName>
</protein>
<comment type="caution">
    <text evidence="1">The sequence shown here is derived from an EMBL/GenBank/DDBJ whole genome shotgun (WGS) entry which is preliminary data.</text>
</comment>
<name>A0AAV4MB83_9ARAC</name>
<gene>
    <name evidence="1" type="ORF">CDAR_305411</name>
</gene>